<keyword evidence="4" id="KW-1003">Cell membrane</keyword>
<name>A0A8S1EC11_9PELO</name>
<dbReference type="InterPro" id="IPR000990">
    <property type="entry name" value="Innexin"/>
</dbReference>
<dbReference type="AlphaFoldDB" id="A0A8S1EC11"/>
<keyword evidence="9 12" id="KW-0406">Ion transport</keyword>
<evidence type="ECO:0000256" key="10">
    <source>
        <dbReference type="ARBA" id="ARBA00023136"/>
    </source>
</evidence>
<evidence type="ECO:0000256" key="2">
    <source>
        <dbReference type="ARBA" id="ARBA00004651"/>
    </source>
</evidence>
<comment type="subcellular location">
    <subcellularLocation>
        <location evidence="1">Cell junction</location>
        <location evidence="1">Gap junction</location>
    </subcellularLocation>
    <subcellularLocation>
        <location evidence="2 12">Cell membrane</location>
        <topology evidence="2 12">Multi-pass membrane protein</topology>
    </subcellularLocation>
</comment>
<reference evidence="13 14" key="1">
    <citation type="submission" date="2020-04" db="EMBL/GenBank/DDBJ databases">
        <authorList>
            <person name="Laetsch R D."/>
            <person name="Stevens L."/>
            <person name="Kumar S."/>
            <person name="Blaxter L. M."/>
        </authorList>
    </citation>
    <scope>NUCLEOTIDE SEQUENCE [LARGE SCALE GENOMIC DNA]</scope>
</reference>
<dbReference type="PANTHER" id="PTHR11893">
    <property type="entry name" value="INNEXIN"/>
    <property type="match status" value="1"/>
</dbReference>
<dbReference type="GO" id="GO:0005921">
    <property type="term" value="C:gap junction"/>
    <property type="evidence" value="ECO:0007669"/>
    <property type="project" value="UniProtKB-SubCell"/>
</dbReference>
<evidence type="ECO:0000256" key="5">
    <source>
        <dbReference type="ARBA" id="ARBA00022692"/>
    </source>
</evidence>
<dbReference type="GO" id="GO:0005243">
    <property type="term" value="F:gap junction channel activity"/>
    <property type="evidence" value="ECO:0007669"/>
    <property type="project" value="TreeGrafter"/>
</dbReference>
<dbReference type="Pfam" id="PF00876">
    <property type="entry name" value="Innexin"/>
    <property type="match status" value="1"/>
</dbReference>
<comment type="similarity">
    <text evidence="12">Belongs to the pannexin family.</text>
</comment>
<evidence type="ECO:0000256" key="3">
    <source>
        <dbReference type="ARBA" id="ARBA00022448"/>
    </source>
</evidence>
<protein>
    <recommendedName>
        <fullName evidence="12">Innexin</fullName>
    </recommendedName>
</protein>
<feature type="transmembrane region" description="Helical" evidence="12">
    <location>
        <begin position="21"/>
        <end position="40"/>
    </location>
</feature>
<dbReference type="EMBL" id="CADEPM010000002">
    <property type="protein sequence ID" value="CAB3399458.1"/>
    <property type="molecule type" value="Genomic_DNA"/>
</dbReference>
<evidence type="ECO:0000256" key="12">
    <source>
        <dbReference type="RuleBase" id="RU010713"/>
    </source>
</evidence>
<feature type="transmembrane region" description="Helical" evidence="12">
    <location>
        <begin position="83"/>
        <end position="104"/>
    </location>
</feature>
<accession>A0A8S1EC11</accession>
<evidence type="ECO:0000256" key="6">
    <source>
        <dbReference type="ARBA" id="ARBA00022868"/>
    </source>
</evidence>
<evidence type="ECO:0000313" key="13">
    <source>
        <dbReference type="EMBL" id="CAB3399458.1"/>
    </source>
</evidence>
<comment type="caution">
    <text evidence="13">The sequence shown here is derived from an EMBL/GenBank/DDBJ whole genome shotgun (WGS) entry which is preliminary data.</text>
</comment>
<comment type="function">
    <text evidence="12">Structural component of the gap junctions.</text>
</comment>
<keyword evidence="10 12" id="KW-0472">Membrane</keyword>
<keyword evidence="3 12" id="KW-0813">Transport</keyword>
<evidence type="ECO:0000256" key="11">
    <source>
        <dbReference type="ARBA" id="ARBA00023303"/>
    </source>
</evidence>
<evidence type="ECO:0000256" key="4">
    <source>
        <dbReference type="ARBA" id="ARBA00022475"/>
    </source>
</evidence>
<dbReference type="GO" id="GO:0005886">
    <property type="term" value="C:plasma membrane"/>
    <property type="evidence" value="ECO:0007669"/>
    <property type="project" value="UniProtKB-SubCell"/>
</dbReference>
<dbReference type="GO" id="GO:0034220">
    <property type="term" value="P:monoatomic ion transmembrane transport"/>
    <property type="evidence" value="ECO:0007669"/>
    <property type="project" value="UniProtKB-KW"/>
</dbReference>
<dbReference type="PANTHER" id="PTHR11893:SF36">
    <property type="entry name" value="INNEXIN-5"/>
    <property type="match status" value="1"/>
</dbReference>
<keyword evidence="7" id="KW-0965">Cell junction</keyword>
<dbReference type="Proteomes" id="UP000494206">
    <property type="component" value="Unassembled WGS sequence"/>
</dbReference>
<evidence type="ECO:0000256" key="7">
    <source>
        <dbReference type="ARBA" id="ARBA00022949"/>
    </source>
</evidence>
<evidence type="ECO:0000256" key="8">
    <source>
        <dbReference type="ARBA" id="ARBA00022989"/>
    </source>
</evidence>
<dbReference type="PROSITE" id="PS51013">
    <property type="entry name" value="PANNEXIN"/>
    <property type="match status" value="1"/>
</dbReference>
<keyword evidence="14" id="KW-1185">Reference proteome</keyword>
<feature type="transmembrane region" description="Helical" evidence="12">
    <location>
        <begin position="251"/>
        <end position="274"/>
    </location>
</feature>
<keyword evidence="6" id="KW-0303">Gap junction</keyword>
<organism evidence="13 14">
    <name type="scientific">Caenorhabditis bovis</name>
    <dbReference type="NCBI Taxonomy" id="2654633"/>
    <lineage>
        <taxon>Eukaryota</taxon>
        <taxon>Metazoa</taxon>
        <taxon>Ecdysozoa</taxon>
        <taxon>Nematoda</taxon>
        <taxon>Chromadorea</taxon>
        <taxon>Rhabditida</taxon>
        <taxon>Rhabditina</taxon>
        <taxon>Rhabditomorpha</taxon>
        <taxon>Rhabditoidea</taxon>
        <taxon>Rhabditidae</taxon>
        <taxon>Peloderinae</taxon>
        <taxon>Caenorhabditis</taxon>
    </lineage>
</organism>
<evidence type="ECO:0000256" key="9">
    <source>
        <dbReference type="ARBA" id="ARBA00023065"/>
    </source>
</evidence>
<proteinExistence type="inferred from homology"/>
<sequence>MSVISTIQKILPFTIIESLIDLTNWTVTPFFLLLCLYFAIDKLIHANPIYCDLEGLVNVFFCYYPKIVPHQYLTEYDIDKKRLYWVPMFIAIQIVFIITPRVCWQIAQRYLPLSPKKFCSDARKAKSLPDDENTTKIEEMANQFVDCLHSQKPKNRNSLIIAYFLFKMSNLLMAFFQFFVVAFMLSTEYNIMDSVESVINLVSPVQMNHTLLHLRSIRCRFQIPGTMQPAIRPIYCFLAINNFDDSIFKLILVWLIFDIFFTLCDLSCATLHIGNHYNMEVYVRSFDSEVSSEKITEFKNYLRADGLQLLSFVIDQDETVASQLTIAVFKIFLNENYQLETAKPRGEVVTFENGEHVEMGEIEMLI</sequence>
<feature type="transmembrane region" description="Helical" evidence="12">
    <location>
        <begin position="160"/>
        <end position="185"/>
    </location>
</feature>
<evidence type="ECO:0000313" key="14">
    <source>
        <dbReference type="Proteomes" id="UP000494206"/>
    </source>
</evidence>
<keyword evidence="11 12" id="KW-0407">Ion channel</keyword>
<keyword evidence="5 12" id="KW-0812">Transmembrane</keyword>
<evidence type="ECO:0000256" key="1">
    <source>
        <dbReference type="ARBA" id="ARBA00004610"/>
    </source>
</evidence>
<keyword evidence="8 12" id="KW-1133">Transmembrane helix</keyword>
<gene>
    <name evidence="12" type="primary">inx</name>
    <name evidence="13" type="ORF">CBOVIS_LOCUS2581</name>
</gene>